<protein>
    <submittedName>
        <fullName evidence="2">3681_t:CDS:1</fullName>
    </submittedName>
</protein>
<dbReference type="AlphaFoldDB" id="A0A9N9CW44"/>
<dbReference type="Pfam" id="PF24626">
    <property type="entry name" value="SH3_Tf2-1"/>
    <property type="match status" value="1"/>
</dbReference>
<feature type="domain" description="Tf2-1-like SH3-like" evidence="1">
    <location>
        <begin position="4"/>
        <end position="39"/>
    </location>
</feature>
<organism evidence="2 3">
    <name type="scientific">Acaulospora morrowiae</name>
    <dbReference type="NCBI Taxonomy" id="94023"/>
    <lineage>
        <taxon>Eukaryota</taxon>
        <taxon>Fungi</taxon>
        <taxon>Fungi incertae sedis</taxon>
        <taxon>Mucoromycota</taxon>
        <taxon>Glomeromycotina</taxon>
        <taxon>Glomeromycetes</taxon>
        <taxon>Diversisporales</taxon>
        <taxon>Acaulosporaceae</taxon>
        <taxon>Acaulospora</taxon>
    </lineage>
</organism>
<evidence type="ECO:0000313" key="3">
    <source>
        <dbReference type="Proteomes" id="UP000789342"/>
    </source>
</evidence>
<dbReference type="Proteomes" id="UP000789342">
    <property type="component" value="Unassembled WGS sequence"/>
</dbReference>
<accession>A0A9N9CW44</accession>
<feature type="non-terminal residue" evidence="2">
    <location>
        <position position="40"/>
    </location>
</feature>
<gene>
    <name evidence="2" type="ORF">AMORRO_LOCUS8545</name>
</gene>
<sequence>MIDRPTKKLTPRFTGPYTIAKVILETAYKLELPATLKIHP</sequence>
<reference evidence="2" key="1">
    <citation type="submission" date="2021-06" db="EMBL/GenBank/DDBJ databases">
        <authorList>
            <person name="Kallberg Y."/>
            <person name="Tangrot J."/>
            <person name="Rosling A."/>
        </authorList>
    </citation>
    <scope>NUCLEOTIDE SEQUENCE</scope>
    <source>
        <strain evidence="2">CL551</strain>
    </source>
</reference>
<dbReference type="InterPro" id="IPR056924">
    <property type="entry name" value="SH3_Tf2-1"/>
</dbReference>
<proteinExistence type="predicted"/>
<dbReference type="EMBL" id="CAJVPV010007397">
    <property type="protein sequence ID" value="CAG8618331.1"/>
    <property type="molecule type" value="Genomic_DNA"/>
</dbReference>
<keyword evidence="3" id="KW-1185">Reference proteome</keyword>
<dbReference type="OrthoDB" id="2447315at2759"/>
<evidence type="ECO:0000313" key="2">
    <source>
        <dbReference type="EMBL" id="CAG8618331.1"/>
    </source>
</evidence>
<name>A0A9N9CW44_9GLOM</name>
<comment type="caution">
    <text evidence="2">The sequence shown here is derived from an EMBL/GenBank/DDBJ whole genome shotgun (WGS) entry which is preliminary data.</text>
</comment>
<evidence type="ECO:0000259" key="1">
    <source>
        <dbReference type="Pfam" id="PF24626"/>
    </source>
</evidence>